<dbReference type="EMBL" id="OZ035840">
    <property type="protein sequence ID" value="CAL1587932.1"/>
    <property type="molecule type" value="Genomic_DNA"/>
</dbReference>
<dbReference type="InterPro" id="IPR002165">
    <property type="entry name" value="Plexin_repeat"/>
</dbReference>
<keyword evidence="10" id="KW-1185">Reference proteome</keyword>
<dbReference type="Proteomes" id="UP001497482">
    <property type="component" value="Chromosome 18"/>
</dbReference>
<dbReference type="GO" id="GO:0016020">
    <property type="term" value="C:membrane"/>
    <property type="evidence" value="ECO:0007669"/>
    <property type="project" value="UniProtKB-SubCell"/>
</dbReference>
<keyword evidence="5 8" id="KW-1133">Transmembrane helix</keyword>
<keyword evidence="4" id="KW-0732">Signal</keyword>
<feature type="transmembrane region" description="Helical" evidence="8">
    <location>
        <begin position="339"/>
        <end position="362"/>
    </location>
</feature>
<evidence type="ECO:0000256" key="8">
    <source>
        <dbReference type="SAM" id="Phobius"/>
    </source>
</evidence>
<accession>A0AAV2KIC9</accession>
<dbReference type="PANTHER" id="PTHR13055">
    <property type="entry name" value="TUMOR ENDOTHELIAL MARKER 7 RELATED"/>
    <property type="match status" value="1"/>
</dbReference>
<evidence type="ECO:0008006" key="11">
    <source>
        <dbReference type="Google" id="ProtNLM"/>
    </source>
</evidence>
<keyword evidence="3 8" id="KW-0812">Transmembrane</keyword>
<evidence type="ECO:0000256" key="1">
    <source>
        <dbReference type="ARBA" id="ARBA00004479"/>
    </source>
</evidence>
<reference evidence="9 10" key="1">
    <citation type="submission" date="2024-04" db="EMBL/GenBank/DDBJ databases">
        <authorList>
            <person name="Waldvogel A.-M."/>
            <person name="Schoenle A."/>
        </authorList>
    </citation>
    <scope>NUCLEOTIDE SEQUENCE [LARGE SCALE GENOMIC DNA]</scope>
</reference>
<protein>
    <recommendedName>
        <fullName evidence="11">Plexin domain-containing protein 1</fullName>
    </recommendedName>
</protein>
<evidence type="ECO:0000256" key="7">
    <source>
        <dbReference type="ARBA" id="ARBA00023180"/>
    </source>
</evidence>
<sequence>MTRIVEDSRKYYTLKSFGPNDQRTRELWVDMGDLRHGQVRVHGILSNAHKQAARVVLSFDFPFYGHFLRQITIATGGFIFLGDITHRMLTTTQYIAPLMANFDPSFSKDSTVQYLDNGEVFVVQWGKVRLQGREKDGAFTFQAALHKSGTISFSYKEIPLSLDKIGSADHPVKAGLSDAFMITSSTAPAPDGKQTIYEYHRVTIDPSKIKNNSAIEFTELPTCLQHNSCDLCHSANEALGCSWCHVLQRCSDGMDRHRQEWLDFACFEESDDVTCEDYFSNETSIDPSVTAESEGKNRVTTLQTGCKRNGFSDGTKKTMITGNDIKTDSSSKKKNQPNLAMIAGIIVALVLILSLVVVAVFINCYPAVASPLHHIQRRGSYWPALKFQNQKPGYSEMEDCIVETGPR</sequence>
<evidence type="ECO:0000256" key="2">
    <source>
        <dbReference type="ARBA" id="ARBA00010297"/>
    </source>
</evidence>
<evidence type="ECO:0000256" key="3">
    <source>
        <dbReference type="ARBA" id="ARBA00022692"/>
    </source>
</evidence>
<evidence type="ECO:0000313" key="10">
    <source>
        <dbReference type="Proteomes" id="UP001497482"/>
    </source>
</evidence>
<evidence type="ECO:0000256" key="5">
    <source>
        <dbReference type="ARBA" id="ARBA00022989"/>
    </source>
</evidence>
<name>A0AAV2KIC9_KNICA</name>
<dbReference type="AlphaFoldDB" id="A0AAV2KIC9"/>
<keyword evidence="7" id="KW-0325">Glycoprotein</keyword>
<dbReference type="PANTHER" id="PTHR13055:SF10">
    <property type="entry name" value="PLEXIN DOMAIN-CONTAINING PROTEIN 1"/>
    <property type="match status" value="1"/>
</dbReference>
<keyword evidence="6 8" id="KW-0472">Membrane</keyword>
<proteinExistence type="inferred from homology"/>
<gene>
    <name evidence="9" type="ORF">KC01_LOCUS17825</name>
</gene>
<evidence type="ECO:0000256" key="6">
    <source>
        <dbReference type="ARBA" id="ARBA00023136"/>
    </source>
</evidence>
<comment type="similarity">
    <text evidence="2">Belongs to the plexin family.</text>
</comment>
<dbReference type="Pfam" id="PF01437">
    <property type="entry name" value="PSI"/>
    <property type="match status" value="1"/>
</dbReference>
<evidence type="ECO:0000313" key="9">
    <source>
        <dbReference type="EMBL" id="CAL1587932.1"/>
    </source>
</evidence>
<evidence type="ECO:0000256" key="4">
    <source>
        <dbReference type="ARBA" id="ARBA00022729"/>
    </source>
</evidence>
<comment type="subcellular location">
    <subcellularLocation>
        <location evidence="1">Membrane</location>
        <topology evidence="1">Single-pass type I membrane protein</topology>
    </subcellularLocation>
</comment>
<organism evidence="9 10">
    <name type="scientific">Knipowitschia caucasica</name>
    <name type="common">Caucasian dwarf goby</name>
    <name type="synonym">Pomatoschistus caucasicus</name>
    <dbReference type="NCBI Taxonomy" id="637954"/>
    <lineage>
        <taxon>Eukaryota</taxon>
        <taxon>Metazoa</taxon>
        <taxon>Chordata</taxon>
        <taxon>Craniata</taxon>
        <taxon>Vertebrata</taxon>
        <taxon>Euteleostomi</taxon>
        <taxon>Actinopterygii</taxon>
        <taxon>Neopterygii</taxon>
        <taxon>Teleostei</taxon>
        <taxon>Neoteleostei</taxon>
        <taxon>Acanthomorphata</taxon>
        <taxon>Gobiaria</taxon>
        <taxon>Gobiiformes</taxon>
        <taxon>Gobioidei</taxon>
        <taxon>Gobiidae</taxon>
        <taxon>Gobiinae</taxon>
        <taxon>Knipowitschia</taxon>
    </lineage>
</organism>
<dbReference type="InterPro" id="IPR031152">
    <property type="entry name" value="PLXDC"/>
</dbReference>